<organism evidence="16 17">
    <name type="scientific">Rhodocyclus tenuis</name>
    <name type="common">Rhodospirillum tenue</name>
    <dbReference type="NCBI Taxonomy" id="1066"/>
    <lineage>
        <taxon>Bacteria</taxon>
        <taxon>Pseudomonadati</taxon>
        <taxon>Pseudomonadota</taxon>
        <taxon>Betaproteobacteria</taxon>
        <taxon>Rhodocyclales</taxon>
        <taxon>Rhodocyclaceae</taxon>
        <taxon>Rhodocyclus</taxon>
    </lineage>
</organism>
<dbReference type="CDD" id="cd17546">
    <property type="entry name" value="REC_hyHK_CKI1_RcsC-like"/>
    <property type="match status" value="1"/>
</dbReference>
<evidence type="ECO:0000256" key="1">
    <source>
        <dbReference type="ARBA" id="ARBA00000085"/>
    </source>
</evidence>
<dbReference type="InterPro" id="IPR058661">
    <property type="entry name" value="FimL_2nd"/>
</dbReference>
<evidence type="ECO:0000256" key="4">
    <source>
        <dbReference type="ARBA" id="ARBA00022553"/>
    </source>
</evidence>
<dbReference type="PANTHER" id="PTHR43395:SF8">
    <property type="entry name" value="HISTIDINE KINASE"/>
    <property type="match status" value="1"/>
</dbReference>
<feature type="compositionally biased region" description="Low complexity" evidence="11">
    <location>
        <begin position="944"/>
        <end position="964"/>
    </location>
</feature>
<dbReference type="InterPro" id="IPR001789">
    <property type="entry name" value="Sig_transdc_resp-reg_receiver"/>
</dbReference>
<feature type="modified residue" description="Phosphohistidine" evidence="9">
    <location>
        <position position="1265"/>
    </location>
</feature>
<reference evidence="16 17" key="1">
    <citation type="submission" date="2020-08" db="EMBL/GenBank/DDBJ databases">
        <title>Genome sequencing of Purple Non-Sulfur Bacteria from various extreme environments.</title>
        <authorList>
            <person name="Mayer M."/>
        </authorList>
    </citation>
    <scope>NUCLEOTIDE SEQUENCE [LARGE SCALE GENOMIC DNA]</scope>
    <source>
        <strain evidence="16 17">2761</strain>
    </source>
</reference>
<feature type="region of interest" description="Disordered" evidence="11">
    <location>
        <begin position="679"/>
        <end position="699"/>
    </location>
</feature>
<feature type="modified residue" description="4-aspartylphosphate" evidence="10">
    <location>
        <position position="1898"/>
    </location>
</feature>
<evidence type="ECO:0000256" key="11">
    <source>
        <dbReference type="SAM" id="MobiDB-lite"/>
    </source>
</evidence>
<dbReference type="Gene3D" id="3.30.565.10">
    <property type="entry name" value="Histidine kinase-like ATPase, C-terminal domain"/>
    <property type="match status" value="1"/>
</dbReference>
<evidence type="ECO:0000256" key="8">
    <source>
        <dbReference type="ARBA" id="ARBA00035100"/>
    </source>
</evidence>
<feature type="region of interest" description="Disordered" evidence="11">
    <location>
        <begin position="568"/>
        <end position="590"/>
    </location>
</feature>
<dbReference type="CDD" id="cd00088">
    <property type="entry name" value="HPT"/>
    <property type="match status" value="2"/>
</dbReference>
<dbReference type="InterPro" id="IPR005467">
    <property type="entry name" value="His_kinase_dom"/>
</dbReference>
<evidence type="ECO:0000259" key="12">
    <source>
        <dbReference type="PROSITE" id="PS50109"/>
    </source>
</evidence>
<dbReference type="InterPro" id="IPR004358">
    <property type="entry name" value="Sig_transdc_His_kin-like_C"/>
</dbReference>
<dbReference type="SUPFAM" id="SSF47226">
    <property type="entry name" value="Histidine-containing phosphotransfer domain, HPT domain"/>
    <property type="match status" value="5"/>
</dbReference>
<feature type="domain" description="HPt" evidence="15">
    <location>
        <begin position="701"/>
        <end position="808"/>
    </location>
</feature>
<keyword evidence="6 16" id="KW-0418">Kinase</keyword>
<dbReference type="Pfam" id="PF01627">
    <property type="entry name" value="Hpt"/>
    <property type="match status" value="3"/>
</dbReference>
<name>A0A840G5W1_RHOTE</name>
<dbReference type="Gene3D" id="1.20.120.160">
    <property type="entry name" value="HPT domain"/>
    <property type="match status" value="4"/>
</dbReference>
<feature type="region of interest" description="Disordered" evidence="11">
    <location>
        <begin position="854"/>
        <end position="965"/>
    </location>
</feature>
<dbReference type="Proteomes" id="UP000587070">
    <property type="component" value="Unassembled WGS sequence"/>
</dbReference>
<dbReference type="InterPro" id="IPR008207">
    <property type="entry name" value="Sig_transdc_His_kin_Hpt_dom"/>
</dbReference>
<dbReference type="GO" id="GO:0006935">
    <property type="term" value="P:chemotaxis"/>
    <property type="evidence" value="ECO:0007669"/>
    <property type="project" value="InterPro"/>
</dbReference>
<dbReference type="EC" id="2.7.13.3" evidence="2"/>
<sequence>MNAASEFDTGPLGWVKSEIDHALTRAGEALQQFADGGDTTQLRFCRTHLHQVQGALTIVGLDGLTRFAETAEALLEDAEAGRLAAGGKELTVSLTQGAIAAIGQTLDALLGGAPNQPLRLLPLYRELQAARGKSDASPTDLFFPDLSVRLPRRGTALPPINDAQRALLLRRERARFQRGLINWLRAAPGGGAAAAAAANEMRAAVERVEMVQEGAGERTFWRVTSAFLSALAGGALPPGLDLRPLCGRLDMQLRRQQDGSKNVAERLLRDVLYYVAIADGSNAAVREVQNAYQLAALLPGSDEVVPAEQEATRRRLRDAANAAEESWSRLCAGAAVLPLFIEHAQALTAAAKQLGNTDCRRLAQCVLAAASWLSDDPARQSEALAMEVATAILLTQNAQERYPHIGADFAPQVDVMVARVHACIAGSAPAASADVPVLDEMSRRAQEKLLIAQVAREIQNNLGRIEQTLDSFFRDPGRQEELAELDAPLKQVGGALSMLGHDDAAQALRQCAADIAGFAGAGHTPLAGEFERVAETLSLIGFFVDALAQGASDFARFCHQLQHPAEAAASHESAEIEDAPATQSGGSVEAEIERQKQAAQALLSAYQEQPADASVREELRQSLSALQKDADLVGDSDLGEEAAEALATLDAPPSAAEAESGTPAEALAIAAAEAKHSALAPQAAAAPPPSPETLQLSQASSEEIDAELLEIFLEEAREVLAAIAENRASIAVQTHDDEALMAIRRAFHTLKGSGRMVGLRELGEIAWAVEQTLNLWLRQELAVTPALRGLLDDAQALFELWVEHLANPGSGVPDARPLVALAESLRPGKERIDEALAEHGASQIAPPTPEAQEIAAANRAPADEVSGGRPPTAAESEASTAPQGAEVIALDRVRAERAARDEDAANGAAVPEPESAEQQAGESPPAIESGAEPAAETAADDESAPLAEAETAAAAQAEPELSDAQSVQLADDFPIAPADTQPADEAFAETFDEKADDIVVIDAAPAADADAPAAADKARPDTSGQRIRVSSSLWNIFLEEAQAHLATLQNEFAALVAAPTAPTSAPLHRAAHTLGGIAGTVGLPAINRLGLALEHALLRRQHAARPESSEAIEVIRQTIAELELMLATVARDSAPEEAPQLLAALDMLYPAQEKTLTSDDKAPAAAPTDDENAAATGDASEREAAREPASDAPSPPAAGNEPDARPAADFLEAPPALRDDFDEQLLPLFLEEAEELEHSIAAALRDWQAMPTNEEAAYALARLLHTLKGSARMAGAMTIGEFTHVIETRVEALQFSGAVNGEAVDEIESAVDSLAQLIDRLRDDQRAPGKPATAADKAARAATGEAPAADRRASDVDDEGTALRASLRVRSDLVDRLVNDAGELSIARTRIEGEMRALKDSLLELTESVIRLRRQLRDVDIQAETQMQSRTAQSEERHAGFDPLEFDRFTRFQELTRMMAETVNDVATVQHQALKHVDDTDAALLAQARLNRDLQQELLAVRKAPFSQLADRLHRIVRQTAKELGKRANLDLRGASIEIDRGVLDNLAAPLEHLLRNAVAHGIEAPELRRQRGKNEIGEITLTLVQDGNELLLTLADDGGGLDFAAIRERGIAAGLLAADELTDDAASDELRLVELIFTPGFSTAAELSQVAGRGVGLDVVKTEIGHLGGRIEVVSSAQQGSAFRLYVPLTLALTQALLVRAGSATYAIPSTMIAQALDLKAAALERIREAGAAEWMGARYPFRVLGELFGAAPPSIPVTPRQTWVLLLKSGAQRVAVQVDGLSRAQEIVVKNIGPQLSRVVGIDGATVLGDGQIVLIINPVALAGRPPLLSLKPAAPAPAAQAPSAPTVMVVDDSLTVRKITGRLLTREGYRVLTAKDGVDALEQLLDVVPAVLLVDIEMPRMDGFDFTRNVRADARLKDVPVVMITSRTADKHRQYATSVGVDRYFGKPFQEEELLATVAEFVRKGHR</sequence>
<gene>
    <name evidence="16" type="ORF">GGD90_000717</name>
</gene>
<dbReference type="SMART" id="SM00260">
    <property type="entry name" value="CheW"/>
    <property type="match status" value="1"/>
</dbReference>
<dbReference type="SUPFAM" id="SSF50341">
    <property type="entry name" value="CheW-like"/>
    <property type="match status" value="1"/>
</dbReference>
<dbReference type="InterPro" id="IPR036641">
    <property type="entry name" value="HPT_dom_sf"/>
</dbReference>
<keyword evidence="7" id="KW-0902">Two-component regulatory system</keyword>
<feature type="domain" description="HPt" evidence="15">
    <location>
        <begin position="1026"/>
        <end position="1129"/>
    </location>
</feature>
<dbReference type="SMART" id="SM00387">
    <property type="entry name" value="HATPase_c"/>
    <property type="match status" value="1"/>
</dbReference>
<keyword evidence="5" id="KW-0808">Transferase</keyword>
<feature type="compositionally biased region" description="Basic and acidic residues" evidence="11">
    <location>
        <begin position="1179"/>
        <end position="1189"/>
    </location>
</feature>
<proteinExistence type="predicted"/>
<feature type="region of interest" description="Disordered" evidence="11">
    <location>
        <begin position="1156"/>
        <end position="1207"/>
    </location>
</feature>
<feature type="domain" description="CheW-like" evidence="14">
    <location>
        <begin position="1694"/>
        <end position="1830"/>
    </location>
</feature>
<dbReference type="Pfam" id="PF01584">
    <property type="entry name" value="CheW"/>
    <property type="match status" value="1"/>
</dbReference>
<dbReference type="InterPro" id="IPR036890">
    <property type="entry name" value="HATPase_C_sf"/>
</dbReference>
<dbReference type="PROSITE" id="PS50110">
    <property type="entry name" value="RESPONSE_REGULATORY"/>
    <property type="match status" value="1"/>
</dbReference>
<feature type="compositionally biased region" description="Low complexity" evidence="11">
    <location>
        <begin position="1328"/>
        <end position="1347"/>
    </location>
</feature>
<dbReference type="InterPro" id="IPR051315">
    <property type="entry name" value="Bact_Chemotaxis_CheA"/>
</dbReference>
<dbReference type="SMART" id="SM00073">
    <property type="entry name" value="HPT"/>
    <property type="match status" value="3"/>
</dbReference>
<evidence type="ECO:0000256" key="7">
    <source>
        <dbReference type="ARBA" id="ARBA00023012"/>
    </source>
</evidence>
<dbReference type="SMART" id="SM01231">
    <property type="entry name" value="H-kinase_dim"/>
    <property type="match status" value="1"/>
</dbReference>
<dbReference type="PROSITE" id="PS50894">
    <property type="entry name" value="HPT"/>
    <property type="match status" value="3"/>
</dbReference>
<dbReference type="PRINTS" id="PR00344">
    <property type="entry name" value="BCTRLSENSOR"/>
</dbReference>
<evidence type="ECO:0000313" key="16">
    <source>
        <dbReference type="EMBL" id="MBB4246360.1"/>
    </source>
</evidence>
<feature type="modified residue" description="Phosphohistidine" evidence="9">
    <location>
        <position position="748"/>
    </location>
</feature>
<dbReference type="InterPro" id="IPR004105">
    <property type="entry name" value="CheA-like_dim"/>
</dbReference>
<dbReference type="EMBL" id="JACIGE010000002">
    <property type="protein sequence ID" value="MBB4246360.1"/>
    <property type="molecule type" value="Genomic_DNA"/>
</dbReference>
<feature type="compositionally biased region" description="Low complexity" evidence="11">
    <location>
        <begin position="928"/>
        <end position="937"/>
    </location>
</feature>
<dbReference type="Pfam" id="PF26379">
    <property type="entry name" value="FimL_2nd"/>
    <property type="match status" value="1"/>
</dbReference>
<dbReference type="OrthoDB" id="9146932at2"/>
<comment type="catalytic activity">
    <reaction evidence="1">
        <text>ATP + protein L-histidine = ADP + protein N-phospho-L-histidine.</text>
        <dbReference type="EC" id="2.7.13.3"/>
    </reaction>
</comment>
<dbReference type="Pfam" id="PF02518">
    <property type="entry name" value="HATPase_c"/>
    <property type="match status" value="1"/>
</dbReference>
<keyword evidence="17" id="KW-1185">Reference proteome</keyword>
<dbReference type="SUPFAM" id="SSF55874">
    <property type="entry name" value="ATPase domain of HSP90 chaperone/DNA topoisomerase II/histidine kinase"/>
    <property type="match status" value="1"/>
</dbReference>
<keyword evidence="4 10" id="KW-0597">Phosphoprotein</keyword>
<comment type="function">
    <text evidence="8">Involved in the transmission of sensory signals from the chemoreceptors to the flagellar motors. CheA is autophosphorylated; it can transfer its phosphate group to either CheB or CheY.</text>
</comment>
<dbReference type="InterPro" id="IPR002545">
    <property type="entry name" value="CheW-lke_dom"/>
</dbReference>
<evidence type="ECO:0000256" key="5">
    <source>
        <dbReference type="ARBA" id="ARBA00022679"/>
    </source>
</evidence>
<dbReference type="InterPro" id="IPR003594">
    <property type="entry name" value="HATPase_dom"/>
</dbReference>
<feature type="modified residue" description="Phosphohistidine" evidence="9">
    <location>
        <position position="1072"/>
    </location>
</feature>
<evidence type="ECO:0000259" key="13">
    <source>
        <dbReference type="PROSITE" id="PS50110"/>
    </source>
</evidence>
<feature type="domain" description="HPt" evidence="15">
    <location>
        <begin position="1218"/>
        <end position="1321"/>
    </location>
</feature>
<dbReference type="Pfam" id="PF00072">
    <property type="entry name" value="Response_reg"/>
    <property type="match status" value="1"/>
</dbReference>
<dbReference type="RefSeq" id="WP_153115902.1">
    <property type="nucleotide sequence ID" value="NZ_JACIGE010000002.1"/>
</dbReference>
<feature type="compositionally biased region" description="Low complexity" evidence="11">
    <location>
        <begin position="1163"/>
        <end position="1178"/>
    </location>
</feature>
<evidence type="ECO:0000259" key="15">
    <source>
        <dbReference type="PROSITE" id="PS50894"/>
    </source>
</evidence>
<dbReference type="Gene3D" id="2.30.30.40">
    <property type="entry name" value="SH3 Domains"/>
    <property type="match status" value="1"/>
</dbReference>
<dbReference type="SMART" id="SM00448">
    <property type="entry name" value="REC"/>
    <property type="match status" value="1"/>
</dbReference>
<dbReference type="InterPro" id="IPR036061">
    <property type="entry name" value="CheW-like_dom_sf"/>
</dbReference>
<accession>A0A840G5W1</accession>
<feature type="region of interest" description="Disordered" evidence="11">
    <location>
        <begin position="1322"/>
        <end position="1357"/>
    </location>
</feature>
<comment type="caution">
    <text evidence="16">The sequence shown here is derived from an EMBL/GenBank/DDBJ whole genome shotgun (WGS) entry which is preliminary data.</text>
</comment>
<evidence type="ECO:0000256" key="6">
    <source>
        <dbReference type="ARBA" id="ARBA00022777"/>
    </source>
</evidence>
<feature type="domain" description="Response regulatory" evidence="13">
    <location>
        <begin position="1849"/>
        <end position="1965"/>
    </location>
</feature>
<evidence type="ECO:0000256" key="2">
    <source>
        <dbReference type="ARBA" id="ARBA00012438"/>
    </source>
</evidence>
<feature type="domain" description="Histidine kinase" evidence="12">
    <location>
        <begin position="1489"/>
        <end position="1692"/>
    </location>
</feature>
<dbReference type="SUPFAM" id="SSF52172">
    <property type="entry name" value="CheY-like"/>
    <property type="match status" value="1"/>
</dbReference>
<dbReference type="PROSITE" id="PS50851">
    <property type="entry name" value="CHEW"/>
    <property type="match status" value="1"/>
</dbReference>
<feature type="compositionally biased region" description="Basic and acidic residues" evidence="11">
    <location>
        <begin position="889"/>
        <end position="903"/>
    </location>
</feature>
<evidence type="ECO:0000256" key="3">
    <source>
        <dbReference type="ARBA" id="ARBA00021495"/>
    </source>
</evidence>
<dbReference type="InterPro" id="IPR011006">
    <property type="entry name" value="CheY-like_superfamily"/>
</dbReference>
<dbReference type="Gene3D" id="3.40.50.2300">
    <property type="match status" value="1"/>
</dbReference>
<dbReference type="GO" id="GO:0000155">
    <property type="term" value="F:phosphorelay sensor kinase activity"/>
    <property type="evidence" value="ECO:0007669"/>
    <property type="project" value="InterPro"/>
</dbReference>
<evidence type="ECO:0000313" key="17">
    <source>
        <dbReference type="Proteomes" id="UP000587070"/>
    </source>
</evidence>
<dbReference type="PANTHER" id="PTHR43395">
    <property type="entry name" value="SENSOR HISTIDINE KINASE CHEA"/>
    <property type="match status" value="1"/>
</dbReference>
<dbReference type="FunFam" id="3.30.565.10:FF:000016">
    <property type="entry name" value="Chemotaxis protein CheA, putative"/>
    <property type="match status" value="1"/>
</dbReference>
<protein>
    <recommendedName>
        <fullName evidence="3">Chemotaxis protein CheA</fullName>
        <ecNumber evidence="2">2.7.13.3</ecNumber>
    </recommendedName>
</protein>
<dbReference type="PROSITE" id="PS50109">
    <property type="entry name" value="HIS_KIN"/>
    <property type="match status" value="1"/>
</dbReference>
<evidence type="ECO:0000259" key="14">
    <source>
        <dbReference type="PROSITE" id="PS50851"/>
    </source>
</evidence>
<evidence type="ECO:0000256" key="9">
    <source>
        <dbReference type="PROSITE-ProRule" id="PRU00110"/>
    </source>
</evidence>
<dbReference type="GO" id="GO:0005737">
    <property type="term" value="C:cytoplasm"/>
    <property type="evidence" value="ECO:0007669"/>
    <property type="project" value="InterPro"/>
</dbReference>
<evidence type="ECO:0000256" key="10">
    <source>
        <dbReference type="PROSITE-ProRule" id="PRU00169"/>
    </source>
</evidence>